<feature type="domain" description="C-type lysozyme inhibitor" evidence="5">
    <location>
        <begin position="65"/>
        <end position="132"/>
    </location>
</feature>
<accession>A0A1I2FNF1</accession>
<keyword evidence="1" id="KW-0732">Signal</keyword>
<dbReference type="AlphaFoldDB" id="A0A1I2FNF1"/>
<sequence>MKRILFLIIGIALLGASFSAGMWWQKQLYLDICLDLGGGVNPGEYPICVIEKTASSEPNEKQISYACSDSTQIKVRLIEQDFVQVSILQQGAEIIQFSGIHSISASGAKYDSSDKQYVYWTKGDECMIMKNDEIIYSGCKEVN</sequence>
<dbReference type="SUPFAM" id="SSF141488">
    <property type="entry name" value="YdhA-like"/>
    <property type="match status" value="1"/>
</dbReference>
<keyword evidence="4" id="KW-0449">Lipoprotein</keyword>
<reference evidence="6 7" key="1">
    <citation type="submission" date="2016-10" db="EMBL/GenBank/DDBJ databases">
        <authorList>
            <person name="de Groot N.N."/>
        </authorList>
    </citation>
    <scope>NUCLEOTIDE SEQUENCE [LARGE SCALE GENOMIC DNA]</scope>
    <source>
        <strain evidence="6 7">CGMCC 1.9156</strain>
    </source>
</reference>
<name>A0A1I2FNF1_9BACT</name>
<keyword evidence="3" id="KW-0564">Palmitate</keyword>
<evidence type="ECO:0000259" key="5">
    <source>
        <dbReference type="Pfam" id="PF09864"/>
    </source>
</evidence>
<evidence type="ECO:0000256" key="1">
    <source>
        <dbReference type="ARBA" id="ARBA00022729"/>
    </source>
</evidence>
<proteinExistence type="predicted"/>
<evidence type="ECO:0000256" key="3">
    <source>
        <dbReference type="ARBA" id="ARBA00023139"/>
    </source>
</evidence>
<dbReference type="EMBL" id="FONW01000002">
    <property type="protein sequence ID" value="SFF07022.1"/>
    <property type="molecule type" value="Genomic_DNA"/>
</dbReference>
<dbReference type="Proteomes" id="UP000198964">
    <property type="component" value="Unassembled WGS sequence"/>
</dbReference>
<evidence type="ECO:0000256" key="4">
    <source>
        <dbReference type="ARBA" id="ARBA00023288"/>
    </source>
</evidence>
<keyword evidence="2" id="KW-0472">Membrane</keyword>
<dbReference type="InterPro" id="IPR036328">
    <property type="entry name" value="MliC_sf"/>
</dbReference>
<evidence type="ECO:0000256" key="2">
    <source>
        <dbReference type="ARBA" id="ARBA00023136"/>
    </source>
</evidence>
<evidence type="ECO:0000313" key="7">
    <source>
        <dbReference type="Proteomes" id="UP000198964"/>
    </source>
</evidence>
<keyword evidence="7" id="KW-1185">Reference proteome</keyword>
<gene>
    <name evidence="6" type="ORF">SAMN05216283_102557</name>
</gene>
<dbReference type="Pfam" id="PF09864">
    <property type="entry name" value="MliC"/>
    <property type="match status" value="1"/>
</dbReference>
<protein>
    <submittedName>
        <fullName evidence="6">Membrane-bound inhibitor of C-type lysozyme</fullName>
    </submittedName>
</protein>
<evidence type="ECO:0000313" key="6">
    <source>
        <dbReference type="EMBL" id="SFF07022.1"/>
    </source>
</evidence>
<dbReference type="InterPro" id="IPR018660">
    <property type="entry name" value="MliC"/>
</dbReference>
<dbReference type="Gene3D" id="2.40.128.200">
    <property type="match status" value="1"/>
</dbReference>
<organism evidence="6 7">
    <name type="scientific">Sunxiuqinia elliptica</name>
    <dbReference type="NCBI Taxonomy" id="655355"/>
    <lineage>
        <taxon>Bacteria</taxon>
        <taxon>Pseudomonadati</taxon>
        <taxon>Bacteroidota</taxon>
        <taxon>Bacteroidia</taxon>
        <taxon>Marinilabiliales</taxon>
        <taxon>Prolixibacteraceae</taxon>
        <taxon>Sunxiuqinia</taxon>
    </lineage>
</organism>
<dbReference type="RefSeq" id="WP_093919201.1">
    <property type="nucleotide sequence ID" value="NZ_FONW01000002.1"/>
</dbReference>